<reference evidence="3 4" key="1">
    <citation type="journal article" date="2017" name="Biochemistry">
        <title>Identification of the Biosynthetic Pathway for the Antibiotic Bicyclomycin.</title>
        <authorList>
            <person name="Patteson J."/>
            <person name="Cai W."/>
            <person name="Johnson R.A."/>
            <person name="Santa Maria K."/>
            <person name="Li B."/>
        </authorList>
    </citation>
    <scope>NUCLEOTIDE SEQUENCE [LARGE SCALE GENOMIC DNA]</scope>
    <source>
        <strain evidence="3 4">ATCC 21532</strain>
    </source>
</reference>
<dbReference type="OrthoDB" id="3492533at2"/>
<feature type="compositionally biased region" description="Basic and acidic residues" evidence="1">
    <location>
        <begin position="33"/>
        <end position="44"/>
    </location>
</feature>
<evidence type="ECO:0000256" key="1">
    <source>
        <dbReference type="SAM" id="MobiDB-lite"/>
    </source>
</evidence>
<proteinExistence type="predicted"/>
<comment type="caution">
    <text evidence="3">The sequence shown here is derived from an EMBL/GenBank/DDBJ whole genome shotgun (WGS) entry which is preliminary data.</text>
</comment>
<feature type="region of interest" description="Disordered" evidence="1">
    <location>
        <begin position="591"/>
        <end position="627"/>
    </location>
</feature>
<dbReference type="Pfam" id="PF19190">
    <property type="entry name" value="BACON_2"/>
    <property type="match status" value="1"/>
</dbReference>
<dbReference type="Proteomes" id="UP000222531">
    <property type="component" value="Unassembled WGS sequence"/>
</dbReference>
<dbReference type="Gene3D" id="1.20.140.160">
    <property type="match status" value="1"/>
</dbReference>
<accession>A0A2G1XPE6</accession>
<keyword evidence="4" id="KW-1185">Reference proteome</keyword>
<dbReference type="EMBL" id="NHZO01000040">
    <property type="protein sequence ID" value="PHQ53117.1"/>
    <property type="molecule type" value="Genomic_DNA"/>
</dbReference>
<dbReference type="RefSeq" id="WP_146104696.1">
    <property type="nucleotide sequence ID" value="NZ_JBIRXA010000013.1"/>
</dbReference>
<feature type="compositionally biased region" description="Gly residues" evidence="1">
    <location>
        <begin position="424"/>
        <end position="449"/>
    </location>
</feature>
<organism evidence="3 4">
    <name type="scientific">Streptomyces cinnamoneus</name>
    <name type="common">Streptoverticillium cinnamoneum</name>
    <dbReference type="NCBI Taxonomy" id="53446"/>
    <lineage>
        <taxon>Bacteria</taxon>
        <taxon>Bacillati</taxon>
        <taxon>Actinomycetota</taxon>
        <taxon>Actinomycetes</taxon>
        <taxon>Kitasatosporales</taxon>
        <taxon>Streptomycetaceae</taxon>
        <taxon>Streptomyces</taxon>
        <taxon>Streptomyces cinnamoneus group</taxon>
    </lineage>
</organism>
<gene>
    <name evidence="3" type="ORF">BLA24_03340</name>
</gene>
<feature type="compositionally biased region" description="Pro residues" evidence="1">
    <location>
        <begin position="595"/>
        <end position="620"/>
    </location>
</feature>
<feature type="compositionally biased region" description="Low complexity" evidence="1">
    <location>
        <begin position="90"/>
        <end position="102"/>
    </location>
</feature>
<dbReference type="InterPro" id="IPR024361">
    <property type="entry name" value="BACON"/>
</dbReference>
<feature type="region of interest" description="Disordered" evidence="1">
    <location>
        <begin position="330"/>
        <end position="366"/>
    </location>
</feature>
<name>A0A2G1XPE6_STRCJ</name>
<sequence>MMTRRPEPPTHATGAHRAPSRAPRAVQPPVVQHVEHPEHVEHADTTASVQSAEPGEPAGDTVASHPVPNDPLDDTLVEGLARDAPQPHGSRATPPAADSAPSPYEPWLDGLFTYCLSVLREHESAVAALGGVLALAERRADRAPAAEEAHRVWLYALARWECLRRLAEPGPRPAPGAAGDARARAELALLAWPEAAGTTAEQREALELAVRHGLAPHEVAAVLRLDHNAARTLLSTAACEVERTRTALAVVESGRCPVVARFTGETEVLLGAALRRELVRHVDECADCRRTAERANAGEPWPGTAASSAPLPVLEAPRPGVRAALHRALGARPQRRRQAARAMPRFDRGGFPLAPKDRAARRGRLRSRAVTTTVVATVIAAPVLALWAAYRGGPSGDEQGAAPVSATETDSLGGSPHEGAYDGSYGGPYDGTYGGGPFDDGHGGAGRARGAGASASVGHRFPDVSVAVVGPDGKPVSGPPAPAATPPAAAVGAPLAPAARGPVLGPGRLTVEAQPSGTVTLVTLTASGGEPVSWSMSADAPWLRLSQPGGVLRPGQSVTITVEVDHAREPAGPWRARVAVAPGGAAVTIEGCGAPPEPTPTVPAHPSAPPPATSPAPVPAPEQTHRP</sequence>
<evidence type="ECO:0000313" key="3">
    <source>
        <dbReference type="EMBL" id="PHQ53117.1"/>
    </source>
</evidence>
<feature type="domain" description="BACON" evidence="2">
    <location>
        <begin position="507"/>
        <end position="568"/>
    </location>
</feature>
<evidence type="ECO:0000313" key="4">
    <source>
        <dbReference type="Proteomes" id="UP000222531"/>
    </source>
</evidence>
<feature type="region of interest" description="Disordered" evidence="1">
    <location>
        <begin position="395"/>
        <end position="456"/>
    </location>
</feature>
<protein>
    <recommendedName>
        <fullName evidence="2">BACON domain-containing protein</fullName>
    </recommendedName>
</protein>
<feature type="region of interest" description="Disordered" evidence="1">
    <location>
        <begin position="1"/>
        <end position="102"/>
    </location>
</feature>
<dbReference type="AlphaFoldDB" id="A0A2G1XPE6"/>
<evidence type="ECO:0000259" key="2">
    <source>
        <dbReference type="Pfam" id="PF19190"/>
    </source>
</evidence>